<dbReference type="AlphaFoldDB" id="A0AAN6TI20"/>
<reference evidence="1" key="2">
    <citation type="submission" date="2023-05" db="EMBL/GenBank/DDBJ databases">
        <authorList>
            <consortium name="Lawrence Berkeley National Laboratory"/>
            <person name="Steindorff A."/>
            <person name="Hensen N."/>
            <person name="Bonometti L."/>
            <person name="Westerberg I."/>
            <person name="Brannstrom I.O."/>
            <person name="Guillou S."/>
            <person name="Cros-Aarteil S."/>
            <person name="Calhoun S."/>
            <person name="Haridas S."/>
            <person name="Kuo A."/>
            <person name="Mondo S."/>
            <person name="Pangilinan J."/>
            <person name="Riley R."/>
            <person name="Labutti K."/>
            <person name="Andreopoulos B."/>
            <person name="Lipzen A."/>
            <person name="Chen C."/>
            <person name="Yanf M."/>
            <person name="Daum C."/>
            <person name="Ng V."/>
            <person name="Clum A."/>
            <person name="Ohm R."/>
            <person name="Martin F."/>
            <person name="Silar P."/>
            <person name="Natvig D."/>
            <person name="Lalanne C."/>
            <person name="Gautier V."/>
            <person name="Ament-Velasquez S.L."/>
            <person name="Kruys A."/>
            <person name="Hutchinson M.I."/>
            <person name="Powell A.J."/>
            <person name="Barry K."/>
            <person name="Miller A.N."/>
            <person name="Grigoriev I.V."/>
            <person name="Debuchy R."/>
            <person name="Gladieux P."/>
            <person name="Thoren M.H."/>
            <person name="Johannesson H."/>
        </authorList>
    </citation>
    <scope>NUCLEOTIDE SEQUENCE</scope>
    <source>
        <strain evidence="1">CBS 508.74</strain>
    </source>
</reference>
<dbReference type="GeneID" id="89934168"/>
<comment type="caution">
    <text evidence="1">The sequence shown here is derived from an EMBL/GenBank/DDBJ whole genome shotgun (WGS) entry which is preliminary data.</text>
</comment>
<dbReference type="Proteomes" id="UP001302812">
    <property type="component" value="Unassembled WGS sequence"/>
</dbReference>
<protein>
    <submittedName>
        <fullName evidence="1">Uncharacterized protein</fullName>
    </submittedName>
</protein>
<reference evidence="1" key="1">
    <citation type="journal article" date="2023" name="Mol. Phylogenet. Evol.">
        <title>Genome-scale phylogeny and comparative genomics of the fungal order Sordariales.</title>
        <authorList>
            <person name="Hensen N."/>
            <person name="Bonometti L."/>
            <person name="Westerberg I."/>
            <person name="Brannstrom I.O."/>
            <person name="Guillou S."/>
            <person name="Cros-Aarteil S."/>
            <person name="Calhoun S."/>
            <person name="Haridas S."/>
            <person name="Kuo A."/>
            <person name="Mondo S."/>
            <person name="Pangilinan J."/>
            <person name="Riley R."/>
            <person name="LaButti K."/>
            <person name="Andreopoulos B."/>
            <person name="Lipzen A."/>
            <person name="Chen C."/>
            <person name="Yan M."/>
            <person name="Daum C."/>
            <person name="Ng V."/>
            <person name="Clum A."/>
            <person name="Steindorff A."/>
            <person name="Ohm R.A."/>
            <person name="Martin F."/>
            <person name="Silar P."/>
            <person name="Natvig D.O."/>
            <person name="Lalanne C."/>
            <person name="Gautier V."/>
            <person name="Ament-Velasquez S.L."/>
            <person name="Kruys A."/>
            <person name="Hutchinson M.I."/>
            <person name="Powell A.J."/>
            <person name="Barry K."/>
            <person name="Miller A.N."/>
            <person name="Grigoriev I.V."/>
            <person name="Debuchy R."/>
            <person name="Gladieux P."/>
            <person name="Hiltunen Thoren M."/>
            <person name="Johannesson H."/>
        </authorList>
    </citation>
    <scope>NUCLEOTIDE SEQUENCE</scope>
    <source>
        <strain evidence="1">CBS 508.74</strain>
    </source>
</reference>
<evidence type="ECO:0000313" key="1">
    <source>
        <dbReference type="EMBL" id="KAK4114823.1"/>
    </source>
</evidence>
<sequence>MSGENRHSCTVSEVCTPSTSVTCGQPCRWPHSEECRRLETSLHAGLASCPVTLPLWRLPSCPSRTEASCYDVKGEVLKKPGFDTRRIDTRLRSENFLIKPSRRYPTEGATVATSRRGGSVDGISETRWERRASSASPMRLRDLGSLILAYYNLSFARPLLQEATDTTWFLRQN</sequence>
<evidence type="ECO:0000313" key="2">
    <source>
        <dbReference type="Proteomes" id="UP001302812"/>
    </source>
</evidence>
<dbReference type="EMBL" id="MU853336">
    <property type="protein sequence ID" value="KAK4114823.1"/>
    <property type="molecule type" value="Genomic_DNA"/>
</dbReference>
<organism evidence="1 2">
    <name type="scientific">Canariomyces notabilis</name>
    <dbReference type="NCBI Taxonomy" id="2074819"/>
    <lineage>
        <taxon>Eukaryota</taxon>
        <taxon>Fungi</taxon>
        <taxon>Dikarya</taxon>
        <taxon>Ascomycota</taxon>
        <taxon>Pezizomycotina</taxon>
        <taxon>Sordariomycetes</taxon>
        <taxon>Sordariomycetidae</taxon>
        <taxon>Sordariales</taxon>
        <taxon>Chaetomiaceae</taxon>
        <taxon>Canariomyces</taxon>
    </lineage>
</organism>
<gene>
    <name evidence="1" type="ORF">N656DRAFT_549983</name>
</gene>
<keyword evidence="2" id="KW-1185">Reference proteome</keyword>
<accession>A0AAN6TI20</accession>
<name>A0AAN6TI20_9PEZI</name>
<dbReference type="RefSeq" id="XP_064672393.1">
    <property type="nucleotide sequence ID" value="XM_064810044.1"/>
</dbReference>
<proteinExistence type="predicted"/>